<protein>
    <submittedName>
        <fullName evidence="4">Uncharacterized protein</fullName>
    </submittedName>
</protein>
<reference evidence="4 5" key="1">
    <citation type="journal article" date="2024" name="G3 (Bethesda)">
        <title>Genome assembly of Hibiscus sabdariffa L. provides insights into metabolisms of medicinal natural products.</title>
        <authorList>
            <person name="Kim T."/>
        </authorList>
    </citation>
    <scope>NUCLEOTIDE SEQUENCE [LARGE SCALE GENOMIC DNA]</scope>
    <source>
        <strain evidence="4">TK-2024</strain>
        <tissue evidence="4">Old leaves</tissue>
    </source>
</reference>
<keyword evidence="2" id="KW-0217">Developmental protein</keyword>
<comment type="similarity">
    <text evidence="1">Belongs to the ARG7 family.</text>
</comment>
<dbReference type="Proteomes" id="UP001472677">
    <property type="component" value="Unassembled WGS sequence"/>
</dbReference>
<evidence type="ECO:0000256" key="1">
    <source>
        <dbReference type="ARBA" id="ARBA00006974"/>
    </source>
</evidence>
<organism evidence="4 5">
    <name type="scientific">Hibiscus sabdariffa</name>
    <name type="common">roselle</name>
    <dbReference type="NCBI Taxonomy" id="183260"/>
    <lineage>
        <taxon>Eukaryota</taxon>
        <taxon>Viridiplantae</taxon>
        <taxon>Streptophyta</taxon>
        <taxon>Embryophyta</taxon>
        <taxon>Tracheophyta</taxon>
        <taxon>Spermatophyta</taxon>
        <taxon>Magnoliopsida</taxon>
        <taxon>eudicotyledons</taxon>
        <taxon>Gunneridae</taxon>
        <taxon>Pentapetalae</taxon>
        <taxon>rosids</taxon>
        <taxon>malvids</taxon>
        <taxon>Malvales</taxon>
        <taxon>Malvaceae</taxon>
        <taxon>Malvoideae</taxon>
        <taxon>Hibiscus</taxon>
    </lineage>
</organism>
<proteinExistence type="inferred from homology"/>
<sequence length="112" mass="12815">MYSAPKFVSLVKKLWISKPKQCSYDRLPGPGADTEDYAKTVMARRGYIVIYVRKETKRFEVPVKYLSSAAFQKLLSRSQGHDLDAKIDGPIRFGCTSESFKQVLKDAKHHFI</sequence>
<accession>A0ABR2E9X8</accession>
<dbReference type="InterPro" id="IPR003676">
    <property type="entry name" value="SAUR_fam"/>
</dbReference>
<evidence type="ECO:0000256" key="3">
    <source>
        <dbReference type="ARBA" id="ARBA00022604"/>
    </source>
</evidence>
<name>A0ABR2E9X8_9ROSI</name>
<evidence type="ECO:0000313" key="4">
    <source>
        <dbReference type="EMBL" id="KAK8556355.1"/>
    </source>
</evidence>
<dbReference type="Pfam" id="PF02519">
    <property type="entry name" value="Auxin_inducible"/>
    <property type="match status" value="1"/>
</dbReference>
<gene>
    <name evidence="4" type="ORF">V6N12_002761</name>
</gene>
<dbReference type="PANTHER" id="PTHR31374">
    <property type="entry name" value="AUXIN-INDUCED PROTEIN-LIKE-RELATED"/>
    <property type="match status" value="1"/>
</dbReference>
<dbReference type="PANTHER" id="PTHR31374:SF311">
    <property type="entry name" value="SMALL AUXIN-UP RNA"/>
    <property type="match status" value="1"/>
</dbReference>
<dbReference type="EMBL" id="JBBPBM010000017">
    <property type="protein sequence ID" value="KAK8556355.1"/>
    <property type="molecule type" value="Genomic_DNA"/>
</dbReference>
<evidence type="ECO:0000313" key="5">
    <source>
        <dbReference type="Proteomes" id="UP001472677"/>
    </source>
</evidence>
<evidence type="ECO:0000256" key="2">
    <source>
        <dbReference type="ARBA" id="ARBA00022473"/>
    </source>
</evidence>
<comment type="caution">
    <text evidence="4">The sequence shown here is derived from an EMBL/GenBank/DDBJ whole genome shotgun (WGS) entry which is preliminary data.</text>
</comment>
<keyword evidence="5" id="KW-1185">Reference proteome</keyword>
<keyword evidence="3" id="KW-0341">Growth regulation</keyword>